<dbReference type="PANTHER" id="PTHR37422">
    <property type="entry name" value="TEICHURONIC ACID BIOSYNTHESIS PROTEIN TUAE"/>
    <property type="match status" value="1"/>
</dbReference>
<feature type="transmembrane region" description="Helical" evidence="5">
    <location>
        <begin position="357"/>
        <end position="377"/>
    </location>
</feature>
<reference evidence="7 9" key="1">
    <citation type="journal article" date="2008" name="BMC Genomics">
        <title>The genome sequence of the fish pathogen Aliivibrio salmonicida strain LFI1238 shows extensive evidence of gene decay.</title>
        <authorList>
            <person name="Hjerde E."/>
            <person name="Lorentzen M.S."/>
            <person name="Holden M.T."/>
            <person name="Seeger K."/>
            <person name="Paulsen S."/>
            <person name="Bason N."/>
            <person name="Churcher C."/>
            <person name="Harris D."/>
            <person name="Norbertczak H."/>
            <person name="Quail M.A."/>
            <person name="Sanders S."/>
            <person name="Thurston S."/>
            <person name="Parkhill J."/>
            <person name="Willassen N.P."/>
            <person name="Thomson N.R."/>
        </authorList>
    </citation>
    <scope>NUCLEOTIDE SEQUENCE [LARGE SCALE GENOMIC DNA]</scope>
    <source>
        <strain evidence="7 9">LFI1238</strain>
    </source>
</reference>
<proteinExistence type="predicted"/>
<dbReference type="Proteomes" id="UP000001730">
    <property type="component" value="Chromosome 1"/>
</dbReference>
<evidence type="ECO:0000256" key="1">
    <source>
        <dbReference type="ARBA" id="ARBA00004141"/>
    </source>
</evidence>
<dbReference type="KEGG" id="vsa:VSAL_I0160"/>
<evidence type="ECO:0000259" key="6">
    <source>
        <dbReference type="Pfam" id="PF04932"/>
    </source>
</evidence>
<keyword evidence="2 5" id="KW-0812">Transmembrane</keyword>
<evidence type="ECO:0000256" key="5">
    <source>
        <dbReference type="SAM" id="Phobius"/>
    </source>
</evidence>
<feature type="transmembrane region" description="Helical" evidence="5">
    <location>
        <begin position="87"/>
        <end position="102"/>
    </location>
</feature>
<dbReference type="GO" id="GO:0016874">
    <property type="term" value="F:ligase activity"/>
    <property type="evidence" value="ECO:0007669"/>
    <property type="project" value="UniProtKB-KW"/>
</dbReference>
<dbReference type="EMBL" id="FM178379">
    <property type="protein sequence ID" value="CAQ77948.1"/>
    <property type="molecule type" value="Genomic_DNA"/>
</dbReference>
<name>B6EPB7_ALISL</name>
<feature type="transmembrane region" description="Helical" evidence="5">
    <location>
        <begin position="324"/>
        <end position="345"/>
    </location>
</feature>
<feature type="transmembrane region" description="Helical" evidence="5">
    <location>
        <begin position="143"/>
        <end position="165"/>
    </location>
</feature>
<accession>B6EPB7</accession>
<feature type="transmembrane region" description="Helical" evidence="5">
    <location>
        <begin position="219"/>
        <end position="238"/>
    </location>
</feature>
<protein>
    <submittedName>
        <fullName evidence="7">O-antigen ligase WaaL</fullName>
    </submittedName>
</protein>
<keyword evidence="4 5" id="KW-0472">Membrane</keyword>
<feature type="transmembrane region" description="Helical" evidence="5">
    <location>
        <begin position="29"/>
        <end position="50"/>
    </location>
</feature>
<keyword evidence="9" id="KW-1185">Reference proteome</keyword>
<feature type="transmembrane region" description="Helical" evidence="5">
    <location>
        <begin position="109"/>
        <end position="131"/>
    </location>
</feature>
<evidence type="ECO:0000313" key="9">
    <source>
        <dbReference type="Proteomes" id="UP000001730"/>
    </source>
</evidence>
<sequence>MKKISLPLIATILCFLFFSTPIIYPDSYVVAPLLLALFGLFLLPKTYHAFKNRDVKYISLSMVGYFILTIISFLYSGGETSQLDMPSRTVLASFILCFLVTYKPNPAPLFLAAPIGAAIAGFISFYHSFYIGGCAFVGTFGYMPIQIGGIIASLATFSVISFFYYRKTEQKNFAVFSFVAANLGYIATLLSGARGAWLLTPFVLLIVLYLNKELINKKIVGYALLAAIIDLSIASAQITSRLDAIQSDLTQYSAEQSASSSGARLEMWKSALYSAQESPLFGQGFSGIEAAKQRQLDAGLIDPIALKYSRAHNQYLEDLQTKGIFGLSVLLIMFAVPFAFFKRNLKQYINDSDKDTHYFLALMGASHVALVAGYALTQHYLSHHSGILFFAVGIAILSALVINQRKPS</sequence>
<organism evidence="7 9">
    <name type="scientific">Aliivibrio salmonicida (strain LFI1238)</name>
    <name type="common">Vibrio salmonicida (strain LFI1238)</name>
    <dbReference type="NCBI Taxonomy" id="316275"/>
    <lineage>
        <taxon>Bacteria</taxon>
        <taxon>Pseudomonadati</taxon>
        <taxon>Pseudomonadota</taxon>
        <taxon>Gammaproteobacteria</taxon>
        <taxon>Vibrionales</taxon>
        <taxon>Vibrionaceae</taxon>
        <taxon>Aliivibrio</taxon>
    </lineage>
</organism>
<dbReference type="KEGG" id="vsa:VSAL_I0263"/>
<dbReference type="eggNOG" id="COG3307">
    <property type="taxonomic scope" value="Bacteria"/>
</dbReference>
<keyword evidence="7" id="KW-0436">Ligase</keyword>
<evidence type="ECO:0000313" key="8">
    <source>
        <dbReference type="EMBL" id="CAQ77948.1"/>
    </source>
</evidence>
<evidence type="ECO:0000313" key="7">
    <source>
        <dbReference type="EMBL" id="CAQ77845.1"/>
    </source>
</evidence>
<dbReference type="AlphaFoldDB" id="B6EPB7"/>
<comment type="subcellular location">
    <subcellularLocation>
        <location evidence="1">Membrane</location>
        <topology evidence="1">Multi-pass membrane protein</topology>
    </subcellularLocation>
</comment>
<feature type="domain" description="O-antigen ligase-related" evidence="6">
    <location>
        <begin position="184"/>
        <end position="330"/>
    </location>
</feature>
<dbReference type="Pfam" id="PF04932">
    <property type="entry name" value="Wzy_C"/>
    <property type="match status" value="1"/>
</dbReference>
<keyword evidence="3 5" id="KW-1133">Transmembrane helix</keyword>
<dbReference type="InterPro" id="IPR007016">
    <property type="entry name" value="O-antigen_ligase-rel_domated"/>
</dbReference>
<dbReference type="EMBL" id="FM178379">
    <property type="protein sequence ID" value="CAQ77845.1"/>
    <property type="molecule type" value="Genomic_DNA"/>
</dbReference>
<feature type="transmembrane region" description="Helical" evidence="5">
    <location>
        <begin position="383"/>
        <end position="402"/>
    </location>
</feature>
<evidence type="ECO:0000256" key="4">
    <source>
        <dbReference type="ARBA" id="ARBA00023136"/>
    </source>
</evidence>
<gene>
    <name evidence="7" type="primary">waaL</name>
    <name evidence="7" type="ordered locus">VSAL_I0160</name>
    <name evidence="8" type="ordered locus">VSAL_I0263</name>
</gene>
<evidence type="ECO:0000256" key="3">
    <source>
        <dbReference type="ARBA" id="ARBA00022989"/>
    </source>
</evidence>
<evidence type="ECO:0000256" key="2">
    <source>
        <dbReference type="ARBA" id="ARBA00022692"/>
    </source>
</evidence>
<dbReference type="HOGENOM" id="CLU_049451_0_1_6"/>
<feature type="transmembrane region" description="Helical" evidence="5">
    <location>
        <begin position="172"/>
        <end position="190"/>
    </location>
</feature>
<feature type="transmembrane region" description="Helical" evidence="5">
    <location>
        <begin position="196"/>
        <end position="212"/>
    </location>
</feature>
<dbReference type="RefSeq" id="WP_012549043.1">
    <property type="nucleotide sequence ID" value="NC_011312.1"/>
</dbReference>
<dbReference type="PANTHER" id="PTHR37422:SF17">
    <property type="entry name" value="O-ANTIGEN LIGASE"/>
    <property type="match status" value="1"/>
</dbReference>
<dbReference type="InterPro" id="IPR051533">
    <property type="entry name" value="WaaL-like"/>
</dbReference>
<dbReference type="GO" id="GO:0016020">
    <property type="term" value="C:membrane"/>
    <property type="evidence" value="ECO:0007669"/>
    <property type="project" value="UniProtKB-SubCell"/>
</dbReference>
<feature type="transmembrane region" description="Helical" evidence="5">
    <location>
        <begin position="57"/>
        <end position="75"/>
    </location>
</feature>